<keyword evidence="1" id="KW-0472">Membrane</keyword>
<dbReference type="PANTHER" id="PTHR44216">
    <property type="entry name" value="PROTEIN O-MANNOSYL-TRANSFERASE TMTC2"/>
    <property type="match status" value="1"/>
</dbReference>
<reference evidence="3" key="1">
    <citation type="submission" date="2016-11" db="UniProtKB">
        <authorList>
            <consortium name="WormBaseParasite"/>
        </authorList>
    </citation>
    <scope>IDENTIFICATION</scope>
</reference>
<proteinExistence type="predicted"/>
<keyword evidence="2" id="KW-1185">Reference proteome</keyword>
<keyword evidence="1" id="KW-1133">Transmembrane helix</keyword>
<dbReference type="GO" id="GO:0005789">
    <property type="term" value="C:endoplasmic reticulum membrane"/>
    <property type="evidence" value="ECO:0007669"/>
    <property type="project" value="TreeGrafter"/>
</dbReference>
<evidence type="ECO:0000313" key="3">
    <source>
        <dbReference type="WBParaSite" id="Hba_02284"/>
    </source>
</evidence>
<sequence length="128" mass="14632">MPAKTSKKLPIRRKEIVNSYLSLPPCYYIFVFLSAVLVFCNIYDADFVYDDSEAIVNNEDVTGKTPLLEIFKNDFWGNPISNPGSHKSYRPLTTITFRLNRIIFGLKPMSNKGPFRQTERLQYGGSQG</sequence>
<name>A0A1I7WC46_HETBA</name>
<dbReference type="Proteomes" id="UP000095283">
    <property type="component" value="Unplaced"/>
</dbReference>
<accession>A0A1I7WC46</accession>
<dbReference type="PANTHER" id="PTHR44216:SF3">
    <property type="entry name" value="PROTEIN O-MANNOSYL-TRANSFERASE TMTC2"/>
    <property type="match status" value="1"/>
</dbReference>
<dbReference type="GO" id="GO:0000030">
    <property type="term" value="F:mannosyltransferase activity"/>
    <property type="evidence" value="ECO:0007669"/>
    <property type="project" value="TreeGrafter"/>
</dbReference>
<dbReference type="GO" id="GO:0035269">
    <property type="term" value="P:protein O-linked glycosylation via mannose"/>
    <property type="evidence" value="ECO:0007669"/>
    <property type="project" value="TreeGrafter"/>
</dbReference>
<evidence type="ECO:0000313" key="2">
    <source>
        <dbReference type="Proteomes" id="UP000095283"/>
    </source>
</evidence>
<protein>
    <submittedName>
        <fullName evidence="3">Transmembrane and TPR repeat-containing protein 3</fullName>
    </submittedName>
</protein>
<feature type="transmembrane region" description="Helical" evidence="1">
    <location>
        <begin position="20"/>
        <end position="39"/>
    </location>
</feature>
<keyword evidence="1" id="KW-0812">Transmembrane</keyword>
<evidence type="ECO:0000256" key="1">
    <source>
        <dbReference type="SAM" id="Phobius"/>
    </source>
</evidence>
<dbReference type="InterPro" id="IPR052384">
    <property type="entry name" value="TMTC_O-mannosyltransferase"/>
</dbReference>
<dbReference type="WBParaSite" id="Hba_02284">
    <property type="protein sequence ID" value="Hba_02284"/>
    <property type="gene ID" value="Hba_02284"/>
</dbReference>
<dbReference type="AlphaFoldDB" id="A0A1I7WC46"/>
<organism evidence="2 3">
    <name type="scientific">Heterorhabditis bacteriophora</name>
    <name type="common">Entomopathogenic nematode worm</name>
    <dbReference type="NCBI Taxonomy" id="37862"/>
    <lineage>
        <taxon>Eukaryota</taxon>
        <taxon>Metazoa</taxon>
        <taxon>Ecdysozoa</taxon>
        <taxon>Nematoda</taxon>
        <taxon>Chromadorea</taxon>
        <taxon>Rhabditida</taxon>
        <taxon>Rhabditina</taxon>
        <taxon>Rhabditomorpha</taxon>
        <taxon>Strongyloidea</taxon>
        <taxon>Heterorhabditidae</taxon>
        <taxon>Heterorhabditis</taxon>
    </lineage>
</organism>